<dbReference type="NCBIfam" id="TIGR01945">
    <property type="entry name" value="rnfC"/>
    <property type="match status" value="1"/>
</dbReference>
<evidence type="ECO:0000256" key="5">
    <source>
        <dbReference type="ARBA" id="ARBA00022982"/>
    </source>
</evidence>
<comment type="subcellular location">
    <subcellularLocation>
        <location evidence="8">Cell inner membrane</location>
        <topology evidence="8">Peripheral membrane protein</topology>
    </subcellularLocation>
</comment>
<dbReference type="Pfam" id="PF01512">
    <property type="entry name" value="Complex1_51K"/>
    <property type="match status" value="1"/>
</dbReference>
<comment type="cofactor">
    <cofactor evidence="8">
        <name>[4Fe-4S] cluster</name>
        <dbReference type="ChEBI" id="CHEBI:49883"/>
    </cofactor>
    <text evidence="8">Binds 2 [4Fe-4S] clusters per subunit.</text>
</comment>
<dbReference type="PANTHER" id="PTHR43034">
    <property type="entry name" value="ION-TRANSLOCATING OXIDOREDUCTASE COMPLEX SUBUNIT C"/>
    <property type="match status" value="1"/>
</dbReference>
<comment type="caution">
    <text evidence="11">The sequence shown here is derived from an EMBL/GenBank/DDBJ whole genome shotgun (WGS) entry which is preliminary data.</text>
</comment>
<dbReference type="SUPFAM" id="SSF142019">
    <property type="entry name" value="Nqo1 FMN-binding domain-like"/>
    <property type="match status" value="1"/>
</dbReference>
<keyword evidence="4 8" id="KW-0677">Repeat</keyword>
<dbReference type="InterPro" id="IPR010208">
    <property type="entry name" value="Ion_transpt_RnfC/RsxC"/>
</dbReference>
<dbReference type="NCBIfam" id="NF003454">
    <property type="entry name" value="PRK05035.1"/>
    <property type="match status" value="1"/>
</dbReference>
<dbReference type="InterPro" id="IPR019554">
    <property type="entry name" value="Soluble_ligand-bd"/>
</dbReference>
<evidence type="ECO:0000256" key="4">
    <source>
        <dbReference type="ARBA" id="ARBA00022737"/>
    </source>
</evidence>
<accession>A0A4R3YDD4</accession>
<dbReference type="Gene3D" id="3.40.50.11540">
    <property type="entry name" value="NADH-ubiquinone oxidoreductase 51kDa subunit"/>
    <property type="match status" value="1"/>
</dbReference>
<proteinExistence type="inferred from homology"/>
<keyword evidence="1 8" id="KW-0813">Transport</keyword>
<dbReference type="Gene3D" id="3.30.70.20">
    <property type="match status" value="1"/>
</dbReference>
<evidence type="ECO:0000256" key="9">
    <source>
        <dbReference type="SAM" id="Coils"/>
    </source>
</evidence>
<feature type="domain" description="4Fe-4S ferredoxin-type" evidence="10">
    <location>
        <begin position="363"/>
        <end position="392"/>
    </location>
</feature>
<comment type="similarity">
    <text evidence="8">Belongs to the 4Fe4S bacterial-type ferredoxin family. RnfC subfamily.</text>
</comment>
<dbReference type="Pfam" id="PF12838">
    <property type="entry name" value="Fer4_7"/>
    <property type="match status" value="1"/>
</dbReference>
<evidence type="ECO:0000259" key="10">
    <source>
        <dbReference type="PROSITE" id="PS51379"/>
    </source>
</evidence>
<dbReference type="GO" id="GO:0046872">
    <property type="term" value="F:metal ion binding"/>
    <property type="evidence" value="ECO:0007669"/>
    <property type="project" value="UniProtKB-KW"/>
</dbReference>
<feature type="binding site" evidence="8">
    <location>
        <position position="382"/>
    </location>
    <ligand>
        <name>[4Fe-4S] cluster</name>
        <dbReference type="ChEBI" id="CHEBI:49883"/>
        <label>2</label>
    </ligand>
</feature>
<dbReference type="OrthoDB" id="9767754at2"/>
<feature type="binding site" evidence="8">
    <location>
        <position position="375"/>
    </location>
    <ligand>
        <name>[4Fe-4S] cluster</name>
        <dbReference type="ChEBI" id="CHEBI:49883"/>
        <label>1</label>
    </ligand>
</feature>
<dbReference type="InterPro" id="IPR017896">
    <property type="entry name" value="4Fe4S_Fe-S-bd"/>
</dbReference>
<dbReference type="GO" id="GO:0022900">
    <property type="term" value="P:electron transport chain"/>
    <property type="evidence" value="ECO:0007669"/>
    <property type="project" value="UniProtKB-UniRule"/>
</dbReference>
<keyword evidence="9" id="KW-0175">Coiled coil</keyword>
<keyword evidence="8" id="KW-0997">Cell inner membrane</keyword>
<dbReference type="EMBL" id="SMCO01000001">
    <property type="protein sequence ID" value="TCV90495.1"/>
    <property type="molecule type" value="Genomic_DNA"/>
</dbReference>
<organism evidence="11 12">
    <name type="scientific">Sulfurirhabdus autotrophica</name>
    <dbReference type="NCBI Taxonomy" id="1706046"/>
    <lineage>
        <taxon>Bacteria</taxon>
        <taxon>Pseudomonadati</taxon>
        <taxon>Pseudomonadota</taxon>
        <taxon>Betaproteobacteria</taxon>
        <taxon>Nitrosomonadales</taxon>
        <taxon>Sulfuricellaceae</taxon>
        <taxon>Sulfurirhabdus</taxon>
    </lineage>
</organism>
<evidence type="ECO:0000256" key="2">
    <source>
        <dbReference type="ARBA" id="ARBA00022485"/>
    </source>
</evidence>
<keyword evidence="8" id="KW-1003">Cell membrane</keyword>
<dbReference type="EC" id="7.-.-.-" evidence="8"/>
<feature type="binding site" evidence="8">
    <location>
        <position position="372"/>
    </location>
    <ligand>
        <name>[4Fe-4S] cluster</name>
        <dbReference type="ChEBI" id="CHEBI:49883"/>
        <label>1</label>
    </ligand>
</feature>
<dbReference type="AlphaFoldDB" id="A0A4R3YDD4"/>
<evidence type="ECO:0000256" key="8">
    <source>
        <dbReference type="HAMAP-Rule" id="MF_00461"/>
    </source>
</evidence>
<feature type="binding site" evidence="8">
    <location>
        <position position="421"/>
    </location>
    <ligand>
        <name>[4Fe-4S] cluster</name>
        <dbReference type="ChEBI" id="CHEBI:49883"/>
        <label>1</label>
    </ligand>
</feature>
<keyword evidence="5 8" id="KW-0249">Electron transport</keyword>
<evidence type="ECO:0000313" key="12">
    <source>
        <dbReference type="Proteomes" id="UP000295367"/>
    </source>
</evidence>
<keyword evidence="2 8" id="KW-0004">4Fe-4S</keyword>
<keyword evidence="6 8" id="KW-0408">Iron</keyword>
<keyword evidence="3 8" id="KW-0479">Metal-binding</keyword>
<keyword evidence="7 8" id="KW-0411">Iron-sulfur</keyword>
<dbReference type="PROSITE" id="PS00198">
    <property type="entry name" value="4FE4S_FER_1"/>
    <property type="match status" value="1"/>
</dbReference>
<feature type="binding site" evidence="8">
    <location>
        <position position="417"/>
    </location>
    <ligand>
        <name>[4Fe-4S] cluster</name>
        <dbReference type="ChEBI" id="CHEBI:49883"/>
        <label>2</label>
    </ligand>
</feature>
<dbReference type="Pfam" id="PF10531">
    <property type="entry name" value="SLBB"/>
    <property type="match status" value="1"/>
</dbReference>
<dbReference type="InterPro" id="IPR037225">
    <property type="entry name" value="Nuo51_FMN-bd_sf"/>
</dbReference>
<keyword evidence="8" id="KW-0472">Membrane</keyword>
<dbReference type="GO" id="GO:0005886">
    <property type="term" value="C:plasma membrane"/>
    <property type="evidence" value="ECO:0007669"/>
    <property type="project" value="UniProtKB-SubCell"/>
</dbReference>
<gene>
    <name evidence="8" type="primary">rnfC</name>
    <name evidence="11" type="ORF">EDC63_101468</name>
</gene>
<dbReference type="PANTHER" id="PTHR43034:SF2">
    <property type="entry name" value="ION-TRANSLOCATING OXIDOREDUCTASE COMPLEX SUBUNIT C"/>
    <property type="match status" value="1"/>
</dbReference>
<evidence type="ECO:0000256" key="6">
    <source>
        <dbReference type="ARBA" id="ARBA00023004"/>
    </source>
</evidence>
<dbReference type="InterPro" id="IPR017900">
    <property type="entry name" value="4Fe4S_Fe_S_CS"/>
</dbReference>
<reference evidence="11 12" key="1">
    <citation type="submission" date="2019-03" db="EMBL/GenBank/DDBJ databases">
        <title>Genomic Encyclopedia of Type Strains, Phase IV (KMG-IV): sequencing the most valuable type-strain genomes for metagenomic binning, comparative biology and taxonomic classification.</title>
        <authorList>
            <person name="Goeker M."/>
        </authorList>
    </citation>
    <scope>NUCLEOTIDE SEQUENCE [LARGE SCALE GENOMIC DNA]</scope>
    <source>
        <strain evidence="11 12">DSM 100309</strain>
    </source>
</reference>
<evidence type="ECO:0000256" key="1">
    <source>
        <dbReference type="ARBA" id="ARBA00022448"/>
    </source>
</evidence>
<feature type="binding site" evidence="8">
    <location>
        <position position="378"/>
    </location>
    <ligand>
        <name>[4Fe-4S] cluster</name>
        <dbReference type="ChEBI" id="CHEBI:49883"/>
        <label>1</label>
    </ligand>
</feature>
<comment type="function">
    <text evidence="8">Part of a membrane-bound complex that couples electron transfer with translocation of ions across the membrane.</text>
</comment>
<dbReference type="Proteomes" id="UP000295367">
    <property type="component" value="Unassembled WGS sequence"/>
</dbReference>
<evidence type="ECO:0000256" key="3">
    <source>
        <dbReference type="ARBA" id="ARBA00022723"/>
    </source>
</evidence>
<feature type="binding site" evidence="8">
    <location>
        <position position="411"/>
    </location>
    <ligand>
        <name>[4Fe-4S] cluster</name>
        <dbReference type="ChEBI" id="CHEBI:49883"/>
        <label>2</label>
    </ligand>
</feature>
<dbReference type="InterPro" id="IPR011538">
    <property type="entry name" value="Nuo51_FMN-bd"/>
</dbReference>
<dbReference type="PROSITE" id="PS51379">
    <property type="entry name" value="4FE4S_FER_2"/>
    <property type="match status" value="2"/>
</dbReference>
<comment type="subunit">
    <text evidence="8">The complex is composed of six subunits: RnfA, RnfB, RnfC, RnfD, RnfE and RnfG.</text>
</comment>
<sequence length="557" mass="61022">MTNLRSLYNFNGGVHPPQHKEVSAGRPIVKAPIPSRLTIPLHQHIGNVAKPIVQVGEKVLKGQMIAQAEGYVSASVHASTSGTVSAIEMLSVPHPSGLPDLCIVLESDGEDTWAERIPLNYREMDLSALRNRLRDAGVVGLGGAVFPSFIKLNPGPQQKIQTLIINGAECEPWITCDDMLMRERADEIVQGIEIMRYLMRPEEILIGIEDNKPEAIAAMQAACSNLHFQIDVIPVPTIYPGGGAKQLIKVLTNKEPPSGGRSTDIGVQCFNVATAYSIHRAINHGEPVISRIVTVTGNVTLPQNFEMLIGTPVNELVALTGTPKADTNRYIMGGPMMGFDLPSDRVPAIKATNCIIAASPRLFPQPPAPMQCIRCTRCAQACPVDLQPQELYWFARAKNLGKAQEYFLFDCIECGCCSYVCPSNIPLVQYYRFAKSEIWAREKEKQASDLARERHEFRQLRIDREKQERAEKLAKKAAAAKAAPTPAVEGTANPSGIDSDAAAKKAAIQAAIERSKAKKAGIAPKNVDNLPPDKLKEIQNIEARREKIRELAQKEIE</sequence>
<feature type="coiled-coil region" evidence="9">
    <location>
        <begin position="440"/>
        <end position="470"/>
    </location>
</feature>
<dbReference type="InterPro" id="IPR026902">
    <property type="entry name" value="RnfC_N"/>
</dbReference>
<dbReference type="Pfam" id="PF13375">
    <property type="entry name" value="RnfC_N"/>
    <property type="match status" value="1"/>
</dbReference>
<keyword evidence="8" id="KW-1278">Translocase</keyword>
<dbReference type="HAMAP" id="MF_00461">
    <property type="entry name" value="RsxC_RnfC"/>
    <property type="match status" value="1"/>
</dbReference>
<name>A0A4R3YDD4_9PROT</name>
<dbReference type="SUPFAM" id="SSF46548">
    <property type="entry name" value="alpha-helical ferredoxin"/>
    <property type="match status" value="1"/>
</dbReference>
<evidence type="ECO:0000313" key="11">
    <source>
        <dbReference type="EMBL" id="TCV90495.1"/>
    </source>
</evidence>
<feature type="domain" description="4Fe-4S ferredoxin-type" evidence="10">
    <location>
        <begin position="402"/>
        <end position="431"/>
    </location>
</feature>
<feature type="binding site" evidence="8">
    <location>
        <position position="414"/>
    </location>
    <ligand>
        <name>[4Fe-4S] cluster</name>
        <dbReference type="ChEBI" id="CHEBI:49883"/>
        <label>2</label>
    </ligand>
</feature>
<dbReference type="GO" id="GO:0051539">
    <property type="term" value="F:4 iron, 4 sulfur cluster binding"/>
    <property type="evidence" value="ECO:0007669"/>
    <property type="project" value="UniProtKB-KW"/>
</dbReference>
<protein>
    <recommendedName>
        <fullName evidence="8">Ion-translocating oxidoreductase complex subunit C</fullName>
        <ecNumber evidence="8">7.-.-.-</ecNumber>
    </recommendedName>
    <alternativeName>
        <fullName evidence="8">Rnf electron transport complex subunit C</fullName>
    </alternativeName>
</protein>
<keyword evidence="12" id="KW-1185">Reference proteome</keyword>
<dbReference type="RefSeq" id="WP_124947572.1">
    <property type="nucleotide sequence ID" value="NZ_BHVT01000073.1"/>
</dbReference>
<dbReference type="GO" id="GO:0009055">
    <property type="term" value="F:electron transfer activity"/>
    <property type="evidence" value="ECO:0007669"/>
    <property type="project" value="InterPro"/>
</dbReference>
<evidence type="ECO:0000256" key="7">
    <source>
        <dbReference type="ARBA" id="ARBA00023014"/>
    </source>
</evidence>